<gene>
    <name evidence="11" type="ORF">SAMN05192558_110305</name>
</gene>
<organism evidence="11 12">
    <name type="scientific">Actinokineospora alba</name>
    <dbReference type="NCBI Taxonomy" id="504798"/>
    <lineage>
        <taxon>Bacteria</taxon>
        <taxon>Bacillati</taxon>
        <taxon>Actinomycetota</taxon>
        <taxon>Actinomycetes</taxon>
        <taxon>Pseudonocardiales</taxon>
        <taxon>Pseudonocardiaceae</taxon>
        <taxon>Actinokineospora</taxon>
    </lineage>
</organism>
<keyword evidence="4" id="KW-0328">Glycosyltransferase</keyword>
<keyword evidence="12" id="KW-1185">Reference proteome</keyword>
<evidence type="ECO:0000256" key="1">
    <source>
        <dbReference type="ARBA" id="ARBA00004477"/>
    </source>
</evidence>
<keyword evidence="3" id="KW-0337">GPI-anchor biosynthesis</keyword>
<feature type="transmembrane region" description="Helical" evidence="10">
    <location>
        <begin position="338"/>
        <end position="355"/>
    </location>
</feature>
<name>A0A1H0TZT7_9PSEU</name>
<feature type="transmembrane region" description="Helical" evidence="10">
    <location>
        <begin position="197"/>
        <end position="216"/>
    </location>
</feature>
<reference evidence="12" key="1">
    <citation type="submission" date="2016-10" db="EMBL/GenBank/DDBJ databases">
        <authorList>
            <person name="Varghese N."/>
            <person name="Submissions S."/>
        </authorList>
    </citation>
    <scope>NUCLEOTIDE SEQUENCE [LARGE SCALE GENOMIC DNA]</scope>
    <source>
        <strain evidence="12">IBRC-M 10655</strain>
    </source>
</reference>
<dbReference type="InterPro" id="IPR007315">
    <property type="entry name" value="PIG-V/Gpi18"/>
</dbReference>
<dbReference type="PANTHER" id="PTHR12468">
    <property type="entry name" value="GPI MANNOSYLTRANSFERASE 2"/>
    <property type="match status" value="1"/>
</dbReference>
<sequence length="387" mass="41389">MELGHSGQVMITQLRLSRPVVAALAPAAVYLAVRLTGLLMLAVFAEFHDEKLTDILRAWDGNWYLTIAENGYERVPKEFVDAFGNHTTHTAMAFFPGFPFILRAVAAATGTSQFAAALIVNVVAGIAAAYAIARIGRRLTGGGGLLLVALWAGAPMAITLSMTYTEALFTAFAAWALVSVLERHWVEAGCYAVGAGLIRPTATVIVGVVCLAALLALRTERRWEVVVGGLLAPLGLVGYWGYVAAQTGKLGGWWQIQREGWNSQFDWGVSSFSFATRILADGQVVMDLLIVLILLGAVALTAVSALSGRVPWPLVLYGAGIVAVTIGSDGMMASKPRMLVPAFVLLIPIAVALAGRSRVTKLAWTTTFVLFGSWFSAYSLTAWHYTI</sequence>
<comment type="subcellular location">
    <subcellularLocation>
        <location evidence="1">Endoplasmic reticulum membrane</location>
        <topology evidence="1">Multi-pass membrane protein</topology>
    </subcellularLocation>
</comment>
<evidence type="ECO:0000256" key="6">
    <source>
        <dbReference type="ARBA" id="ARBA00022692"/>
    </source>
</evidence>
<protein>
    <recommendedName>
        <fullName evidence="13">Dolichyl-phosphate-mannose-protein mannosyltransferase</fullName>
    </recommendedName>
</protein>
<feature type="transmembrane region" description="Helical" evidence="10">
    <location>
        <begin position="223"/>
        <end position="242"/>
    </location>
</feature>
<dbReference type="AlphaFoldDB" id="A0A1H0TZT7"/>
<keyword evidence="9 10" id="KW-0472">Membrane</keyword>
<feature type="transmembrane region" description="Helical" evidence="10">
    <location>
        <begin position="362"/>
        <end position="385"/>
    </location>
</feature>
<dbReference type="GO" id="GO:0004376">
    <property type="term" value="F:GPI mannosyltransferase activity"/>
    <property type="evidence" value="ECO:0007669"/>
    <property type="project" value="InterPro"/>
</dbReference>
<keyword evidence="5" id="KW-0808">Transferase</keyword>
<feature type="transmembrane region" description="Helical" evidence="10">
    <location>
        <begin position="145"/>
        <end position="177"/>
    </location>
</feature>
<evidence type="ECO:0000313" key="11">
    <source>
        <dbReference type="EMBL" id="SDP59582.1"/>
    </source>
</evidence>
<keyword evidence="8 10" id="KW-1133">Transmembrane helix</keyword>
<proteinExistence type="predicted"/>
<evidence type="ECO:0000256" key="9">
    <source>
        <dbReference type="ARBA" id="ARBA00023136"/>
    </source>
</evidence>
<evidence type="ECO:0000313" key="12">
    <source>
        <dbReference type="Proteomes" id="UP000199651"/>
    </source>
</evidence>
<dbReference type="GO" id="GO:0006506">
    <property type="term" value="P:GPI anchor biosynthetic process"/>
    <property type="evidence" value="ECO:0007669"/>
    <property type="project" value="UniProtKB-UniPathway"/>
</dbReference>
<comment type="pathway">
    <text evidence="2">Glycolipid biosynthesis; glycosylphosphatidylinositol-anchor biosynthesis.</text>
</comment>
<evidence type="ECO:0008006" key="13">
    <source>
        <dbReference type="Google" id="ProtNLM"/>
    </source>
</evidence>
<dbReference type="STRING" id="504798.SAMN05421871_110305"/>
<dbReference type="PANTHER" id="PTHR12468:SF2">
    <property type="entry name" value="GPI MANNOSYLTRANSFERASE 2"/>
    <property type="match status" value="1"/>
</dbReference>
<evidence type="ECO:0000256" key="8">
    <source>
        <dbReference type="ARBA" id="ARBA00022989"/>
    </source>
</evidence>
<evidence type="ECO:0000256" key="2">
    <source>
        <dbReference type="ARBA" id="ARBA00004687"/>
    </source>
</evidence>
<dbReference type="UniPathway" id="UPA00196"/>
<dbReference type="GO" id="GO:0000009">
    <property type="term" value="F:alpha-1,6-mannosyltransferase activity"/>
    <property type="evidence" value="ECO:0007669"/>
    <property type="project" value="InterPro"/>
</dbReference>
<evidence type="ECO:0000256" key="3">
    <source>
        <dbReference type="ARBA" id="ARBA00022502"/>
    </source>
</evidence>
<evidence type="ECO:0000256" key="4">
    <source>
        <dbReference type="ARBA" id="ARBA00022676"/>
    </source>
</evidence>
<feature type="transmembrane region" description="Helical" evidence="10">
    <location>
        <begin position="20"/>
        <end position="44"/>
    </location>
</feature>
<feature type="transmembrane region" description="Helical" evidence="10">
    <location>
        <begin position="114"/>
        <end position="133"/>
    </location>
</feature>
<dbReference type="Proteomes" id="UP000199651">
    <property type="component" value="Unassembled WGS sequence"/>
</dbReference>
<keyword evidence="6 10" id="KW-0812">Transmembrane</keyword>
<accession>A0A1H0TZT7</accession>
<evidence type="ECO:0000256" key="7">
    <source>
        <dbReference type="ARBA" id="ARBA00022824"/>
    </source>
</evidence>
<evidence type="ECO:0000256" key="10">
    <source>
        <dbReference type="SAM" id="Phobius"/>
    </source>
</evidence>
<feature type="transmembrane region" description="Helical" evidence="10">
    <location>
        <begin position="314"/>
        <end position="332"/>
    </location>
</feature>
<dbReference type="GO" id="GO:0016020">
    <property type="term" value="C:membrane"/>
    <property type="evidence" value="ECO:0007669"/>
    <property type="project" value="GOC"/>
</dbReference>
<feature type="transmembrane region" description="Helical" evidence="10">
    <location>
        <begin position="288"/>
        <end position="307"/>
    </location>
</feature>
<evidence type="ECO:0000256" key="5">
    <source>
        <dbReference type="ARBA" id="ARBA00022679"/>
    </source>
</evidence>
<keyword evidence="7" id="KW-0256">Endoplasmic reticulum</keyword>
<dbReference type="EMBL" id="FNJB01000010">
    <property type="protein sequence ID" value="SDP59582.1"/>
    <property type="molecule type" value="Genomic_DNA"/>
</dbReference>